<proteinExistence type="predicted"/>
<evidence type="ECO:0000256" key="3">
    <source>
        <dbReference type="ARBA" id="ARBA00023235"/>
    </source>
</evidence>
<dbReference type="EMBL" id="VUNQ01000034">
    <property type="protein sequence ID" value="MSU02507.1"/>
    <property type="molecule type" value="Genomic_DNA"/>
</dbReference>
<sequence>MQLPSIYVDTKKIQKNAELVVNICKKSGIEVMGITKGICAFIPAVKAMLDGGVPKLGDSRMINIISMRDAGIDVPIYLIRIPMMAEIENVIKFTYGSLNSELTVIKALSEKAVILNKVHKVILMVDVGDLREGVLPENVLDIVEKILELPNIELEGLGANVGCYGGVLPSYENTKTLVDLAIKIESKYKIQLKTLSGGSTVNLDLLDNGEMALGINQLRIGEAILLGTDIKTLKSIPGAEVNTIVLKTQVIELKVKPSRPIGEIGRDAFGKIVDFQDRGNRKRAIVALGKQDCGLDGISPMDSSIKILGASSDHMILDVTDCELEIQVGSIIEFNMDYGGMLDLTTSKYVEKN</sequence>
<dbReference type="AlphaFoldDB" id="A0A6N7XXG2"/>
<dbReference type="Gene3D" id="3.20.20.10">
    <property type="entry name" value="Alanine racemase"/>
    <property type="match status" value="1"/>
</dbReference>
<accession>A0A6N7XXG2</accession>
<name>A0A6N7XXG2_9FIRM</name>
<evidence type="ECO:0000259" key="4">
    <source>
        <dbReference type="Pfam" id="PF01168"/>
    </source>
</evidence>
<evidence type="ECO:0000256" key="2">
    <source>
        <dbReference type="ARBA" id="ARBA00022898"/>
    </source>
</evidence>
<comment type="caution">
    <text evidence="5">The sequence shown here is derived from an EMBL/GenBank/DDBJ whole genome shotgun (WGS) entry which is preliminary data.</text>
</comment>
<dbReference type="InterPro" id="IPR029066">
    <property type="entry name" value="PLP-binding_barrel"/>
</dbReference>
<evidence type="ECO:0000313" key="5">
    <source>
        <dbReference type="EMBL" id="MSU02507.1"/>
    </source>
</evidence>
<dbReference type="CDD" id="cd06815">
    <property type="entry name" value="PLPDE_III_AR_like_1"/>
    <property type="match status" value="1"/>
</dbReference>
<organism evidence="5 6">
    <name type="scientific">Tissierella pigra</name>
    <dbReference type="NCBI Taxonomy" id="2607614"/>
    <lineage>
        <taxon>Bacteria</taxon>
        <taxon>Bacillati</taxon>
        <taxon>Bacillota</taxon>
        <taxon>Tissierellia</taxon>
        <taxon>Tissierellales</taxon>
        <taxon>Tissierellaceae</taxon>
        <taxon>Tissierella</taxon>
    </lineage>
</organism>
<dbReference type="GO" id="GO:0008784">
    <property type="term" value="F:alanine racemase activity"/>
    <property type="evidence" value="ECO:0007669"/>
    <property type="project" value="TreeGrafter"/>
</dbReference>
<evidence type="ECO:0000313" key="6">
    <source>
        <dbReference type="Proteomes" id="UP000469523"/>
    </source>
</evidence>
<dbReference type="GO" id="GO:0005829">
    <property type="term" value="C:cytosol"/>
    <property type="evidence" value="ECO:0007669"/>
    <property type="project" value="TreeGrafter"/>
</dbReference>
<gene>
    <name evidence="5" type="ORF">FYJ83_13685</name>
</gene>
<protein>
    <submittedName>
        <fullName evidence="5">Alanine/ornithine racemase family PLP-dependent enzyme</fullName>
    </submittedName>
</protein>
<evidence type="ECO:0000256" key="1">
    <source>
        <dbReference type="ARBA" id="ARBA00001933"/>
    </source>
</evidence>
<reference evidence="5 6" key="1">
    <citation type="submission" date="2019-09" db="EMBL/GenBank/DDBJ databases">
        <title>In-depth cultivation of the pig gut microbiome towards novel bacterial diversity and tailored functional studies.</title>
        <authorList>
            <person name="Wylensek D."/>
            <person name="Hitch T.C.A."/>
            <person name="Clavel T."/>
        </authorList>
    </citation>
    <scope>NUCLEOTIDE SEQUENCE [LARGE SCALE GENOMIC DNA]</scope>
    <source>
        <strain evidence="5 6">WCA3-693-APC-4?</strain>
    </source>
</reference>
<dbReference type="PANTHER" id="PTHR30511:SF3">
    <property type="entry name" value="LYSINE RACEMASE"/>
    <property type="match status" value="1"/>
</dbReference>
<dbReference type="PANTHER" id="PTHR30511">
    <property type="entry name" value="ALANINE RACEMASE"/>
    <property type="match status" value="1"/>
</dbReference>
<dbReference type="Pfam" id="PF01168">
    <property type="entry name" value="Ala_racemase_N"/>
    <property type="match status" value="1"/>
</dbReference>
<keyword evidence="6" id="KW-1185">Reference proteome</keyword>
<keyword evidence="3" id="KW-0413">Isomerase</keyword>
<dbReference type="InterPro" id="IPR001608">
    <property type="entry name" value="Ala_racemase_N"/>
</dbReference>
<dbReference type="RefSeq" id="WP_154441434.1">
    <property type="nucleotide sequence ID" value="NZ_VUNQ01000034.1"/>
</dbReference>
<comment type="cofactor">
    <cofactor evidence="1">
        <name>pyridoxal 5'-phosphate</name>
        <dbReference type="ChEBI" id="CHEBI:597326"/>
    </cofactor>
</comment>
<dbReference type="Proteomes" id="UP000469523">
    <property type="component" value="Unassembled WGS sequence"/>
</dbReference>
<feature type="domain" description="Alanine racemase N-terminal" evidence="4">
    <location>
        <begin position="8"/>
        <end position="224"/>
    </location>
</feature>
<dbReference type="InterPro" id="IPR000821">
    <property type="entry name" value="Ala_racemase"/>
</dbReference>
<keyword evidence="2" id="KW-0663">Pyridoxal phosphate</keyword>
<dbReference type="SUPFAM" id="SSF51419">
    <property type="entry name" value="PLP-binding barrel"/>
    <property type="match status" value="1"/>
</dbReference>
<dbReference type="GO" id="GO:0030170">
    <property type="term" value="F:pyridoxal phosphate binding"/>
    <property type="evidence" value="ECO:0007669"/>
    <property type="project" value="TreeGrafter"/>
</dbReference>